<evidence type="ECO:0000313" key="3">
    <source>
        <dbReference type="Proteomes" id="UP000193498"/>
    </source>
</evidence>
<protein>
    <submittedName>
        <fullName evidence="2">Uncharacterized protein</fullName>
    </submittedName>
</protein>
<evidence type="ECO:0000256" key="1">
    <source>
        <dbReference type="SAM" id="SignalP"/>
    </source>
</evidence>
<gene>
    <name evidence="2" type="ORF">K493DRAFT_303862</name>
</gene>
<accession>A0A1Y1Y178</accession>
<dbReference type="EMBL" id="MCFE01000310">
    <property type="protein sequence ID" value="ORX91728.1"/>
    <property type="molecule type" value="Genomic_DNA"/>
</dbReference>
<keyword evidence="1" id="KW-0732">Signal</keyword>
<dbReference type="Proteomes" id="UP000193498">
    <property type="component" value="Unassembled WGS sequence"/>
</dbReference>
<dbReference type="InParanoid" id="A0A1Y1Y178"/>
<proteinExistence type="predicted"/>
<organism evidence="2 3">
    <name type="scientific">Basidiobolus meristosporus CBS 931.73</name>
    <dbReference type="NCBI Taxonomy" id="1314790"/>
    <lineage>
        <taxon>Eukaryota</taxon>
        <taxon>Fungi</taxon>
        <taxon>Fungi incertae sedis</taxon>
        <taxon>Zoopagomycota</taxon>
        <taxon>Entomophthoromycotina</taxon>
        <taxon>Basidiobolomycetes</taxon>
        <taxon>Basidiobolales</taxon>
        <taxon>Basidiobolaceae</taxon>
        <taxon>Basidiobolus</taxon>
    </lineage>
</organism>
<reference evidence="2 3" key="1">
    <citation type="submission" date="2016-07" db="EMBL/GenBank/DDBJ databases">
        <title>Pervasive Adenine N6-methylation of Active Genes in Fungi.</title>
        <authorList>
            <consortium name="DOE Joint Genome Institute"/>
            <person name="Mondo S.J."/>
            <person name="Dannebaum R.O."/>
            <person name="Kuo R.C."/>
            <person name="Labutti K."/>
            <person name="Haridas S."/>
            <person name="Kuo A."/>
            <person name="Salamov A."/>
            <person name="Ahrendt S.R."/>
            <person name="Lipzen A."/>
            <person name="Sullivan W."/>
            <person name="Andreopoulos W.B."/>
            <person name="Clum A."/>
            <person name="Lindquist E."/>
            <person name="Daum C."/>
            <person name="Ramamoorthy G.K."/>
            <person name="Gryganskyi A."/>
            <person name="Culley D."/>
            <person name="Magnuson J.K."/>
            <person name="James T.Y."/>
            <person name="O'Malley M.A."/>
            <person name="Stajich J.E."/>
            <person name="Spatafora J.W."/>
            <person name="Visel A."/>
            <person name="Grigoriev I.V."/>
        </authorList>
    </citation>
    <scope>NUCLEOTIDE SEQUENCE [LARGE SCALE GENOMIC DNA]</scope>
    <source>
        <strain evidence="2 3">CBS 931.73</strain>
    </source>
</reference>
<keyword evidence="3" id="KW-1185">Reference proteome</keyword>
<dbReference type="AlphaFoldDB" id="A0A1Y1Y178"/>
<sequence>MGGFVFVLFLLYLNIHLVKCLPEPLPIGNLENTFDRLSGTQDAGMGGDFLVKENFASDILSPSRECREGVARALLRHKALGGCYRLPLAFASVDTVCSARCLPATISASQMIGYACSNELDSDDESVLGSWGNGAAARAACKLDASGTRCLARLITASVEVENLRFRARSKSQEYTRVLCNDCLRGLFESVQSPSDVPRLYMYRLLDPAEFFQLGVQYCHWNRSTNH</sequence>
<name>A0A1Y1Y178_9FUNG</name>
<feature type="signal peptide" evidence="1">
    <location>
        <begin position="1"/>
        <end position="20"/>
    </location>
</feature>
<feature type="chain" id="PRO_5012598475" evidence="1">
    <location>
        <begin position="21"/>
        <end position="227"/>
    </location>
</feature>
<comment type="caution">
    <text evidence="2">The sequence shown here is derived from an EMBL/GenBank/DDBJ whole genome shotgun (WGS) entry which is preliminary data.</text>
</comment>
<evidence type="ECO:0000313" key="2">
    <source>
        <dbReference type="EMBL" id="ORX91728.1"/>
    </source>
</evidence>